<sequence>MARDKPAANIEIKVHSRHGDPAVEPSAAAARSRPSRTPSTGFGQFRPFKKWIPWLVPVFVVVNSVLFSITMYVNDCPKNSASCIGTFLGRFSFQPLKENPLLGPSPSTLEKMGALEVDKVVYGHQPWRLISCLWLHAGVFHILANMLSLVCIGIRLEQEFGFVRIGMLYIVSGFGGSLLSALFIQSGISVGASGALFGLLGVTDSESVMKLAALLTLVFIITSQLGNQLNMTCLSNGRSGSYSLANSNSSEAQQICTQLCS</sequence>
<feature type="transmembrane region" description="Helical" evidence="2">
    <location>
        <begin position="51"/>
        <end position="72"/>
    </location>
</feature>
<organism evidence="5 6">
    <name type="scientific">Cucurbita argyrosperma subsp. sororia</name>
    <dbReference type="NCBI Taxonomy" id="37648"/>
    <lineage>
        <taxon>Eukaryota</taxon>
        <taxon>Viridiplantae</taxon>
        <taxon>Streptophyta</taxon>
        <taxon>Embryophyta</taxon>
        <taxon>Tracheophyta</taxon>
        <taxon>Spermatophyta</taxon>
        <taxon>Magnoliopsida</taxon>
        <taxon>eudicotyledons</taxon>
        <taxon>Gunneridae</taxon>
        <taxon>Pentapetalae</taxon>
        <taxon>rosids</taxon>
        <taxon>fabids</taxon>
        <taxon>Cucurbitales</taxon>
        <taxon>Cucurbitaceae</taxon>
        <taxon>Cucurbiteae</taxon>
        <taxon>Cucurbita</taxon>
    </lineage>
</organism>
<feature type="compositionally biased region" description="Low complexity" evidence="3">
    <location>
        <begin position="25"/>
        <end position="40"/>
    </location>
</feature>
<feature type="transmembrane region" description="Helical" evidence="2">
    <location>
        <begin position="133"/>
        <end position="154"/>
    </location>
</feature>
<dbReference type="Proteomes" id="UP000685013">
    <property type="component" value="Chromosome 13"/>
</dbReference>
<keyword evidence="2" id="KW-0645">Protease</keyword>
<protein>
    <recommendedName>
        <fullName evidence="2">RHOMBOID-like protein</fullName>
        <ecNumber evidence="2">3.4.21.105</ecNumber>
    </recommendedName>
</protein>
<dbReference type="AlphaFoldDB" id="A0AAV6MKL1"/>
<evidence type="ECO:0000313" key="5">
    <source>
        <dbReference type="EMBL" id="KAG6583424.1"/>
    </source>
</evidence>
<feature type="transmembrane region" description="Helical" evidence="2">
    <location>
        <begin position="208"/>
        <end position="226"/>
    </location>
</feature>
<keyword evidence="2" id="KW-0720">Serine protease</keyword>
<dbReference type="GO" id="GO:0004252">
    <property type="term" value="F:serine-type endopeptidase activity"/>
    <property type="evidence" value="ECO:0007669"/>
    <property type="project" value="InterPro"/>
</dbReference>
<comment type="catalytic activity">
    <reaction evidence="2">
        <text>Cleaves type-1 transmembrane domains using a catalytic dyad composed of serine and histidine that are contributed by different transmembrane domains.</text>
        <dbReference type="EC" id="3.4.21.105"/>
    </reaction>
</comment>
<comment type="similarity">
    <text evidence="1 2">Belongs to the peptidase S54 family.</text>
</comment>
<accession>A0AAV6MKL1</accession>
<feature type="non-terminal residue" evidence="5">
    <location>
        <position position="1"/>
    </location>
</feature>
<dbReference type="EC" id="3.4.21.105" evidence="2"/>
<evidence type="ECO:0000256" key="2">
    <source>
        <dbReference type="RuleBase" id="RU362115"/>
    </source>
</evidence>
<reference evidence="5 6" key="1">
    <citation type="journal article" date="2021" name="Hortic Res">
        <title>The domestication of Cucurbita argyrosperma as revealed by the genome of its wild relative.</title>
        <authorList>
            <person name="Barrera-Redondo J."/>
            <person name="Sanchez-de la Vega G."/>
            <person name="Aguirre-Liguori J.A."/>
            <person name="Castellanos-Morales G."/>
            <person name="Gutierrez-Guerrero Y.T."/>
            <person name="Aguirre-Dugua X."/>
            <person name="Aguirre-Planter E."/>
            <person name="Tenaillon M.I."/>
            <person name="Lira-Saade R."/>
            <person name="Eguiarte L.E."/>
        </authorList>
    </citation>
    <scope>NUCLEOTIDE SEQUENCE [LARGE SCALE GENOMIC DNA]</scope>
    <source>
        <strain evidence="5">JBR-2021</strain>
    </source>
</reference>
<feature type="compositionally biased region" description="Basic and acidic residues" evidence="3">
    <location>
        <begin position="1"/>
        <end position="21"/>
    </location>
</feature>
<comment type="function">
    <text evidence="2">Serine protease involved in intramembrane proteolysis.</text>
</comment>
<proteinExistence type="inferred from homology"/>
<dbReference type="Pfam" id="PF01694">
    <property type="entry name" value="Rhomboid"/>
    <property type="match status" value="1"/>
</dbReference>
<keyword evidence="2" id="KW-0378">Hydrolase</keyword>
<dbReference type="InterPro" id="IPR002610">
    <property type="entry name" value="Peptidase_S54_rhomboid-like"/>
</dbReference>
<evidence type="ECO:0000313" key="6">
    <source>
        <dbReference type="Proteomes" id="UP000685013"/>
    </source>
</evidence>
<dbReference type="InterPro" id="IPR022764">
    <property type="entry name" value="Peptidase_S54_rhomboid_dom"/>
</dbReference>
<dbReference type="GO" id="GO:0016020">
    <property type="term" value="C:membrane"/>
    <property type="evidence" value="ECO:0007669"/>
    <property type="project" value="UniProtKB-SubCell"/>
</dbReference>
<evidence type="ECO:0000256" key="1">
    <source>
        <dbReference type="ARBA" id="ARBA00009045"/>
    </source>
</evidence>
<dbReference type="PANTHER" id="PTHR22936">
    <property type="entry name" value="RHOMBOID-RELATED"/>
    <property type="match status" value="1"/>
</dbReference>
<dbReference type="GO" id="GO:0006508">
    <property type="term" value="P:proteolysis"/>
    <property type="evidence" value="ECO:0007669"/>
    <property type="project" value="UniProtKB-KW"/>
</dbReference>
<comment type="caution">
    <text evidence="2">Lacks conserved residue(s) required for the propagation of feature annotation.</text>
</comment>
<name>A0AAV6MKL1_9ROSI</name>
<evidence type="ECO:0000259" key="4">
    <source>
        <dbReference type="Pfam" id="PF01694"/>
    </source>
</evidence>
<comment type="subcellular location">
    <subcellularLocation>
        <location evidence="2">Membrane</location>
        <topology evidence="2">Multi-pass membrane protein</topology>
    </subcellularLocation>
</comment>
<dbReference type="PANTHER" id="PTHR22936:SF77">
    <property type="entry name" value="RHOMBOID-LIKE PROTEIN 1"/>
    <property type="match status" value="1"/>
</dbReference>
<comment type="caution">
    <text evidence="5">The sequence shown here is derived from an EMBL/GenBank/DDBJ whole genome shotgun (WGS) entry which is preliminary data.</text>
</comment>
<keyword evidence="2" id="KW-0472">Membrane</keyword>
<feature type="domain" description="Peptidase S54 rhomboid" evidence="4">
    <location>
        <begin position="124"/>
        <end position="220"/>
    </location>
</feature>
<keyword evidence="2" id="KW-1133">Transmembrane helix</keyword>
<feature type="region of interest" description="Disordered" evidence="3">
    <location>
        <begin position="1"/>
        <end position="40"/>
    </location>
</feature>
<dbReference type="EMBL" id="JAGKQH010000013">
    <property type="protein sequence ID" value="KAG6583424.1"/>
    <property type="molecule type" value="Genomic_DNA"/>
</dbReference>
<evidence type="ECO:0000256" key="3">
    <source>
        <dbReference type="SAM" id="MobiDB-lite"/>
    </source>
</evidence>
<keyword evidence="6" id="KW-1185">Reference proteome</keyword>
<keyword evidence="2" id="KW-0812">Transmembrane</keyword>
<feature type="transmembrane region" description="Helical" evidence="2">
    <location>
        <begin position="166"/>
        <end position="188"/>
    </location>
</feature>
<gene>
    <name evidence="5" type="primary">RBL1</name>
    <name evidence="5" type="ORF">SDJN03_19356</name>
</gene>